<dbReference type="Proteomes" id="UP001527925">
    <property type="component" value="Unassembled WGS sequence"/>
</dbReference>
<dbReference type="PANTHER" id="PTHR43918">
    <property type="entry name" value="ACETYLCHOLINESTERASE"/>
    <property type="match status" value="1"/>
</dbReference>
<dbReference type="Pfam" id="PF00135">
    <property type="entry name" value="COesterase"/>
    <property type="match status" value="1"/>
</dbReference>
<dbReference type="Gene3D" id="3.40.50.1820">
    <property type="entry name" value="alpha/beta hydrolase"/>
    <property type="match status" value="1"/>
</dbReference>
<dbReference type="PANTHER" id="PTHR43918:SF4">
    <property type="entry name" value="CARBOXYLIC ESTER HYDROLASE"/>
    <property type="match status" value="1"/>
</dbReference>
<evidence type="ECO:0000256" key="1">
    <source>
        <dbReference type="ARBA" id="ARBA00005964"/>
    </source>
</evidence>
<feature type="domain" description="Carboxylesterase type B" evidence="3">
    <location>
        <begin position="5"/>
        <end position="292"/>
    </location>
</feature>
<keyword evidence="2" id="KW-0378">Hydrolase</keyword>
<sequence length="306" mass="33059">MVSGDVTKPLFDRAVLESGALFSVYNIPSLVQAGFDALVAAVGCSGQTPVLDCLRKVPAQKLFDSAAAAGVSYLPAVDGKYVKEQQQVALSKGQIYKIPVLVLDNNDEGTYFTTYITSQDDVNALIDSFTLLPADNTQAKQIYTAANFGSPIAAVANFFGDIVFKCPDIQLVRTLTAAGVAAFKGRFSIKPTINLAAGDAFFSVIGVYHTAEMPFVWNYNPSLNQTNYEKSISQKMINTWSDFFAGSPFPGLLTAGINWPTYDSTGKRLVWSSTGTSVETVPSDLKSRCDFWDAANLRFSSANNKL</sequence>
<proteinExistence type="inferred from homology"/>
<protein>
    <recommendedName>
        <fullName evidence="3">Carboxylesterase type B domain-containing protein</fullName>
    </recommendedName>
</protein>
<dbReference type="InterPro" id="IPR002018">
    <property type="entry name" value="CarbesteraseB"/>
</dbReference>
<comment type="similarity">
    <text evidence="1">Belongs to the type-B carboxylesterase/lipase family.</text>
</comment>
<dbReference type="EMBL" id="JADGIZ020000017">
    <property type="protein sequence ID" value="KAL2916328.1"/>
    <property type="molecule type" value="Genomic_DNA"/>
</dbReference>
<name>A0ABR4N9Y2_9FUNG</name>
<dbReference type="InterPro" id="IPR029058">
    <property type="entry name" value="AB_hydrolase_fold"/>
</dbReference>
<organism evidence="4 5">
    <name type="scientific">Polyrhizophydium stewartii</name>
    <dbReference type="NCBI Taxonomy" id="2732419"/>
    <lineage>
        <taxon>Eukaryota</taxon>
        <taxon>Fungi</taxon>
        <taxon>Fungi incertae sedis</taxon>
        <taxon>Chytridiomycota</taxon>
        <taxon>Chytridiomycota incertae sedis</taxon>
        <taxon>Chytridiomycetes</taxon>
        <taxon>Rhizophydiales</taxon>
        <taxon>Rhizophydiales incertae sedis</taxon>
        <taxon>Polyrhizophydium</taxon>
    </lineage>
</organism>
<evidence type="ECO:0000259" key="3">
    <source>
        <dbReference type="Pfam" id="PF00135"/>
    </source>
</evidence>
<evidence type="ECO:0000313" key="4">
    <source>
        <dbReference type="EMBL" id="KAL2916328.1"/>
    </source>
</evidence>
<accession>A0ABR4N9Y2</accession>
<gene>
    <name evidence="4" type="ORF">HK105_204084</name>
</gene>
<evidence type="ECO:0000256" key="2">
    <source>
        <dbReference type="ARBA" id="ARBA00022801"/>
    </source>
</evidence>
<dbReference type="InterPro" id="IPR050654">
    <property type="entry name" value="AChE-related_enzymes"/>
</dbReference>
<keyword evidence="5" id="KW-1185">Reference proteome</keyword>
<comment type="caution">
    <text evidence="4">The sequence shown here is derived from an EMBL/GenBank/DDBJ whole genome shotgun (WGS) entry which is preliminary data.</text>
</comment>
<dbReference type="SUPFAM" id="SSF53474">
    <property type="entry name" value="alpha/beta-Hydrolases"/>
    <property type="match status" value="1"/>
</dbReference>
<evidence type="ECO:0000313" key="5">
    <source>
        <dbReference type="Proteomes" id="UP001527925"/>
    </source>
</evidence>
<reference evidence="4 5" key="1">
    <citation type="submission" date="2023-09" db="EMBL/GenBank/DDBJ databases">
        <title>Pangenome analysis of Batrachochytrium dendrobatidis and related Chytrids.</title>
        <authorList>
            <person name="Yacoub M.N."/>
            <person name="Stajich J.E."/>
            <person name="James T.Y."/>
        </authorList>
    </citation>
    <scope>NUCLEOTIDE SEQUENCE [LARGE SCALE GENOMIC DNA]</scope>
    <source>
        <strain evidence="4 5">JEL0888</strain>
    </source>
</reference>